<feature type="transmembrane region" description="Helical" evidence="6">
    <location>
        <begin position="109"/>
        <end position="134"/>
    </location>
</feature>
<dbReference type="CDD" id="cd17324">
    <property type="entry name" value="MFS_NepI_like"/>
    <property type="match status" value="1"/>
</dbReference>
<feature type="transmembrane region" description="Helical" evidence="6">
    <location>
        <begin position="316"/>
        <end position="338"/>
    </location>
</feature>
<dbReference type="Pfam" id="PF07690">
    <property type="entry name" value="MFS_1"/>
    <property type="match status" value="1"/>
</dbReference>
<keyword evidence="4 6" id="KW-1133">Transmembrane helix</keyword>
<feature type="transmembrane region" description="Helical" evidence="6">
    <location>
        <begin position="60"/>
        <end position="79"/>
    </location>
</feature>
<dbReference type="PROSITE" id="PS50850">
    <property type="entry name" value="MFS"/>
    <property type="match status" value="1"/>
</dbReference>
<dbReference type="InterPro" id="IPR050189">
    <property type="entry name" value="MFS_Efflux_Transporters"/>
</dbReference>
<reference evidence="8" key="1">
    <citation type="submission" date="2021-01" db="EMBL/GenBank/DDBJ databases">
        <title>Whole genome shotgun sequence of Actinoplanes tereljensis NBRC 105297.</title>
        <authorList>
            <person name="Komaki H."/>
            <person name="Tamura T."/>
        </authorList>
    </citation>
    <scope>NUCLEOTIDE SEQUENCE</scope>
    <source>
        <strain evidence="8">NBRC 105297</strain>
    </source>
</reference>
<dbReference type="PANTHER" id="PTHR43124:SF3">
    <property type="entry name" value="CHLORAMPHENICOL EFFLUX PUMP RV0191"/>
    <property type="match status" value="1"/>
</dbReference>
<proteinExistence type="predicted"/>
<evidence type="ECO:0000313" key="9">
    <source>
        <dbReference type="Proteomes" id="UP000623608"/>
    </source>
</evidence>
<evidence type="ECO:0000256" key="1">
    <source>
        <dbReference type="ARBA" id="ARBA00004651"/>
    </source>
</evidence>
<accession>A0A919TW77</accession>
<keyword evidence="5 6" id="KW-0472">Membrane</keyword>
<gene>
    <name evidence="8" type="ORF">Ate02nite_68390</name>
</gene>
<evidence type="ECO:0000256" key="2">
    <source>
        <dbReference type="ARBA" id="ARBA00022475"/>
    </source>
</evidence>
<evidence type="ECO:0000313" key="8">
    <source>
        <dbReference type="EMBL" id="GIF24109.1"/>
    </source>
</evidence>
<dbReference type="InterPro" id="IPR011701">
    <property type="entry name" value="MFS"/>
</dbReference>
<evidence type="ECO:0000256" key="4">
    <source>
        <dbReference type="ARBA" id="ARBA00022989"/>
    </source>
</evidence>
<comment type="caution">
    <text evidence="8">The sequence shown here is derived from an EMBL/GenBank/DDBJ whole genome shotgun (WGS) entry which is preliminary data.</text>
</comment>
<evidence type="ECO:0000256" key="6">
    <source>
        <dbReference type="SAM" id="Phobius"/>
    </source>
</evidence>
<keyword evidence="2" id="KW-1003">Cell membrane</keyword>
<feature type="transmembrane region" description="Helical" evidence="6">
    <location>
        <begin position="146"/>
        <end position="168"/>
    </location>
</feature>
<feature type="transmembrane region" description="Helical" evidence="6">
    <location>
        <begin position="86"/>
        <end position="103"/>
    </location>
</feature>
<dbReference type="Gene3D" id="1.20.1250.20">
    <property type="entry name" value="MFS general substrate transporter like domains"/>
    <property type="match status" value="1"/>
</dbReference>
<sequence>MTPSDRPATALNLPKGRLNGSALAVLGASAFCYVTAETLPVGLLPQISAGLHVDEADVGLLLTSYAVVAALSTIPLTALTMRIPRHVLIAVTMVIFVVSQAAATFAPNFLVLGGTRLICALAHGVFWSIIGPITARLAPPGQAGRATALVFVGNSLAIVAGVPIGTAIGQWLGWRVAVGTMAVGAAVCLVLLMKFLPKLDPLPHDRETRLGTQLRASVAIIRDRKVALLCAITGLLVIGHFAAYTYIAPLARRDGGLKGIGLSALLLGYGAAALVAGYAVGRFVDRRPGPAMTVLLAVMAVSVAALAPVLGTVPTVLATLLWGGAFCAIPVCLAATVLRIAPQARDAASAVYVVSFQIGIGGGAFVGERLTSAGYLGALPLLAAGFAVIALALVVPARGLFPSRLDEAAEMELAGGPRH</sequence>
<dbReference type="PANTHER" id="PTHR43124">
    <property type="entry name" value="PURINE EFFLUX PUMP PBUE"/>
    <property type="match status" value="1"/>
</dbReference>
<organism evidence="8 9">
    <name type="scientific">Paractinoplanes tereljensis</name>
    <dbReference type="NCBI Taxonomy" id="571912"/>
    <lineage>
        <taxon>Bacteria</taxon>
        <taxon>Bacillati</taxon>
        <taxon>Actinomycetota</taxon>
        <taxon>Actinomycetes</taxon>
        <taxon>Micromonosporales</taxon>
        <taxon>Micromonosporaceae</taxon>
        <taxon>Paractinoplanes</taxon>
    </lineage>
</organism>
<feature type="transmembrane region" description="Helical" evidence="6">
    <location>
        <begin position="350"/>
        <end position="367"/>
    </location>
</feature>
<feature type="domain" description="Major facilitator superfamily (MFS) profile" evidence="7">
    <location>
        <begin position="22"/>
        <end position="402"/>
    </location>
</feature>
<name>A0A919TW77_9ACTN</name>
<feature type="transmembrane region" description="Helical" evidence="6">
    <location>
        <begin position="174"/>
        <end position="196"/>
    </location>
</feature>
<evidence type="ECO:0000256" key="5">
    <source>
        <dbReference type="ARBA" id="ARBA00023136"/>
    </source>
</evidence>
<evidence type="ECO:0000259" key="7">
    <source>
        <dbReference type="PROSITE" id="PS50850"/>
    </source>
</evidence>
<dbReference type="EMBL" id="BOMY01000043">
    <property type="protein sequence ID" value="GIF24109.1"/>
    <property type="molecule type" value="Genomic_DNA"/>
</dbReference>
<dbReference type="Proteomes" id="UP000623608">
    <property type="component" value="Unassembled WGS sequence"/>
</dbReference>
<dbReference type="GO" id="GO:0022857">
    <property type="term" value="F:transmembrane transporter activity"/>
    <property type="evidence" value="ECO:0007669"/>
    <property type="project" value="InterPro"/>
</dbReference>
<dbReference type="InterPro" id="IPR020846">
    <property type="entry name" value="MFS_dom"/>
</dbReference>
<feature type="transmembrane region" description="Helical" evidence="6">
    <location>
        <begin position="259"/>
        <end position="280"/>
    </location>
</feature>
<dbReference type="SUPFAM" id="SSF103473">
    <property type="entry name" value="MFS general substrate transporter"/>
    <property type="match status" value="1"/>
</dbReference>
<protein>
    <submittedName>
        <fullName evidence="8">MFS transporter</fullName>
    </submittedName>
</protein>
<feature type="transmembrane region" description="Helical" evidence="6">
    <location>
        <begin position="226"/>
        <end position="247"/>
    </location>
</feature>
<feature type="transmembrane region" description="Helical" evidence="6">
    <location>
        <begin position="292"/>
        <end position="310"/>
    </location>
</feature>
<dbReference type="RefSeq" id="WP_239147921.1">
    <property type="nucleotide sequence ID" value="NZ_BOMY01000043.1"/>
</dbReference>
<dbReference type="InterPro" id="IPR036259">
    <property type="entry name" value="MFS_trans_sf"/>
</dbReference>
<comment type="subcellular location">
    <subcellularLocation>
        <location evidence="1">Cell membrane</location>
        <topology evidence="1">Multi-pass membrane protein</topology>
    </subcellularLocation>
</comment>
<evidence type="ECO:0000256" key="3">
    <source>
        <dbReference type="ARBA" id="ARBA00022692"/>
    </source>
</evidence>
<feature type="transmembrane region" description="Helical" evidence="6">
    <location>
        <begin position="373"/>
        <end position="395"/>
    </location>
</feature>
<dbReference type="GO" id="GO:0005886">
    <property type="term" value="C:plasma membrane"/>
    <property type="evidence" value="ECO:0007669"/>
    <property type="project" value="UniProtKB-SubCell"/>
</dbReference>
<dbReference type="AlphaFoldDB" id="A0A919TW77"/>
<keyword evidence="9" id="KW-1185">Reference proteome</keyword>
<keyword evidence="3 6" id="KW-0812">Transmembrane</keyword>